<dbReference type="AlphaFoldDB" id="A0A7K1L3C0"/>
<dbReference type="SUPFAM" id="SSF55874">
    <property type="entry name" value="ATPase domain of HSP90 chaperone/DNA topoisomerase II/histidine kinase"/>
    <property type="match status" value="1"/>
</dbReference>
<accession>A0A7K1L3C0</accession>
<dbReference type="Proteomes" id="UP000432015">
    <property type="component" value="Unassembled WGS sequence"/>
</dbReference>
<dbReference type="InterPro" id="IPR011712">
    <property type="entry name" value="Sig_transdc_His_kin_sub3_dim/P"/>
</dbReference>
<feature type="transmembrane region" description="Helical" evidence="9">
    <location>
        <begin position="185"/>
        <end position="212"/>
    </location>
</feature>
<evidence type="ECO:0000256" key="6">
    <source>
        <dbReference type="ARBA" id="ARBA00022777"/>
    </source>
</evidence>
<evidence type="ECO:0000256" key="7">
    <source>
        <dbReference type="ARBA" id="ARBA00022840"/>
    </source>
</evidence>
<dbReference type="EC" id="2.7.13.3" evidence="2"/>
<feature type="transmembrane region" description="Helical" evidence="9">
    <location>
        <begin position="57"/>
        <end position="81"/>
    </location>
</feature>
<dbReference type="InterPro" id="IPR025828">
    <property type="entry name" value="Put_sensor_dom"/>
</dbReference>
<keyword evidence="7" id="KW-0067">ATP-binding</keyword>
<comment type="catalytic activity">
    <reaction evidence="1">
        <text>ATP + protein L-histidine = ADP + protein N-phospho-L-histidine.</text>
        <dbReference type="EC" id="2.7.13.3"/>
    </reaction>
</comment>
<dbReference type="Gene3D" id="3.30.565.10">
    <property type="entry name" value="Histidine kinase-like ATPase, C-terminal domain"/>
    <property type="match status" value="1"/>
</dbReference>
<keyword evidence="8" id="KW-0902">Two-component regulatory system</keyword>
<dbReference type="EMBL" id="WOFH01000006">
    <property type="protein sequence ID" value="MUN38924.1"/>
    <property type="molecule type" value="Genomic_DNA"/>
</dbReference>
<dbReference type="Pfam" id="PF13796">
    <property type="entry name" value="Sensor"/>
    <property type="match status" value="1"/>
</dbReference>
<sequence length="453" mass="47233">MVGKGTLGRGGPRPAGGGAQVSEGFVDRFAEGARTALVNFVRSVIQIVVAYAANLPLFILTVLSIAFIPLGFGVVMAPVAIQAIRGVANQQRAWAAEWSGVEIPVPYRAEPPGGLGAFARLRWLLTDPATWRDLLWVILNVPLGLVAGVLAGGMTLYGLEGVFVAPWLTLITEYGWGPFWMVNDYGVLGIAGAVVLGAALTVVSVPLGGVVLKAHALFTQSLLAPTKGALTERVRRLSESRSETVDASAAELRRIERDLHDGAQARLVALSMNIGLAEEMMKHDPEAAQRLLAEARASSGTALTELRDLVRGIHPPVLAERGLDGAVRALALTLPLPVDVRIDLPGRADAPVESAAYFAVAEILANVVKHSGAARAWVQIEHASGRLLMIVGDDGTGGADPGGGSGMRGIERRLGAFDGTMAVTSPLGGPTVVTMELPCALSSPKTLPSSGTG</sequence>
<keyword evidence="6 12" id="KW-0418">Kinase</keyword>
<comment type="caution">
    <text evidence="12">The sequence shown here is derived from an EMBL/GenBank/DDBJ whole genome shotgun (WGS) entry which is preliminary data.</text>
</comment>
<dbReference type="GO" id="GO:0000155">
    <property type="term" value="F:phosphorelay sensor kinase activity"/>
    <property type="evidence" value="ECO:0007669"/>
    <property type="project" value="InterPro"/>
</dbReference>
<evidence type="ECO:0000256" key="4">
    <source>
        <dbReference type="ARBA" id="ARBA00022679"/>
    </source>
</evidence>
<dbReference type="InterPro" id="IPR050482">
    <property type="entry name" value="Sensor_HK_TwoCompSys"/>
</dbReference>
<organism evidence="12 13">
    <name type="scientific">Actinomadura litoris</name>
    <dbReference type="NCBI Taxonomy" id="2678616"/>
    <lineage>
        <taxon>Bacteria</taxon>
        <taxon>Bacillati</taxon>
        <taxon>Actinomycetota</taxon>
        <taxon>Actinomycetes</taxon>
        <taxon>Streptosporangiales</taxon>
        <taxon>Thermomonosporaceae</taxon>
        <taxon>Actinomadura</taxon>
    </lineage>
</organism>
<dbReference type="PANTHER" id="PTHR24421:SF10">
    <property type="entry name" value="NITRATE_NITRITE SENSOR PROTEIN NARQ"/>
    <property type="match status" value="1"/>
</dbReference>
<feature type="domain" description="Signal transduction histidine kinase subgroup 3 dimerisation and phosphoacceptor" evidence="10">
    <location>
        <begin position="251"/>
        <end position="318"/>
    </location>
</feature>
<evidence type="ECO:0000259" key="11">
    <source>
        <dbReference type="Pfam" id="PF13796"/>
    </source>
</evidence>
<dbReference type="GO" id="GO:0016020">
    <property type="term" value="C:membrane"/>
    <property type="evidence" value="ECO:0007669"/>
    <property type="project" value="InterPro"/>
</dbReference>
<dbReference type="GO" id="GO:0046983">
    <property type="term" value="F:protein dimerization activity"/>
    <property type="evidence" value="ECO:0007669"/>
    <property type="project" value="InterPro"/>
</dbReference>
<evidence type="ECO:0000313" key="12">
    <source>
        <dbReference type="EMBL" id="MUN38924.1"/>
    </source>
</evidence>
<dbReference type="PANTHER" id="PTHR24421">
    <property type="entry name" value="NITRATE/NITRITE SENSOR PROTEIN NARX-RELATED"/>
    <property type="match status" value="1"/>
</dbReference>
<gene>
    <name evidence="12" type="ORF">GNZ18_20280</name>
</gene>
<dbReference type="GO" id="GO:0005524">
    <property type="term" value="F:ATP binding"/>
    <property type="evidence" value="ECO:0007669"/>
    <property type="project" value="UniProtKB-KW"/>
</dbReference>
<protein>
    <recommendedName>
        <fullName evidence="2">histidine kinase</fullName>
        <ecNumber evidence="2">2.7.13.3</ecNumber>
    </recommendedName>
</protein>
<evidence type="ECO:0000256" key="1">
    <source>
        <dbReference type="ARBA" id="ARBA00000085"/>
    </source>
</evidence>
<feature type="domain" description="Putative sensor" evidence="11">
    <location>
        <begin position="47"/>
        <end position="223"/>
    </location>
</feature>
<proteinExistence type="predicted"/>
<evidence type="ECO:0000256" key="2">
    <source>
        <dbReference type="ARBA" id="ARBA00012438"/>
    </source>
</evidence>
<reference evidence="12 13" key="1">
    <citation type="submission" date="2019-11" db="EMBL/GenBank/DDBJ databases">
        <authorList>
            <person name="Cao P."/>
        </authorList>
    </citation>
    <scope>NUCLEOTIDE SEQUENCE [LARGE SCALE GENOMIC DNA]</scope>
    <source>
        <strain evidence="12 13">NEAU-AAG5</strain>
    </source>
</reference>
<evidence type="ECO:0000313" key="13">
    <source>
        <dbReference type="Proteomes" id="UP000432015"/>
    </source>
</evidence>
<keyword evidence="3" id="KW-0597">Phosphoprotein</keyword>
<feature type="transmembrane region" description="Helical" evidence="9">
    <location>
        <begin position="134"/>
        <end position="159"/>
    </location>
</feature>
<evidence type="ECO:0000256" key="8">
    <source>
        <dbReference type="ARBA" id="ARBA00023012"/>
    </source>
</evidence>
<evidence type="ECO:0000256" key="9">
    <source>
        <dbReference type="SAM" id="Phobius"/>
    </source>
</evidence>
<keyword evidence="9" id="KW-0812">Transmembrane</keyword>
<dbReference type="Gene3D" id="1.20.5.1930">
    <property type="match status" value="1"/>
</dbReference>
<evidence type="ECO:0000259" key="10">
    <source>
        <dbReference type="Pfam" id="PF07730"/>
    </source>
</evidence>
<keyword evidence="4" id="KW-0808">Transferase</keyword>
<evidence type="ECO:0000256" key="5">
    <source>
        <dbReference type="ARBA" id="ARBA00022741"/>
    </source>
</evidence>
<dbReference type="InterPro" id="IPR036890">
    <property type="entry name" value="HATPase_C_sf"/>
</dbReference>
<keyword evidence="9" id="KW-1133">Transmembrane helix</keyword>
<keyword evidence="5" id="KW-0547">Nucleotide-binding</keyword>
<name>A0A7K1L3C0_9ACTN</name>
<dbReference type="Pfam" id="PF07730">
    <property type="entry name" value="HisKA_3"/>
    <property type="match status" value="1"/>
</dbReference>
<keyword evidence="9" id="KW-0472">Membrane</keyword>
<evidence type="ECO:0000256" key="3">
    <source>
        <dbReference type="ARBA" id="ARBA00022553"/>
    </source>
</evidence>
<keyword evidence="13" id="KW-1185">Reference proteome</keyword>